<reference evidence="2 3" key="1">
    <citation type="submission" date="2019-06" db="EMBL/GenBank/DDBJ databases">
        <title>A chromosome-scale genome assembly of the European perch, Perca fluviatilis.</title>
        <authorList>
            <person name="Roques C."/>
            <person name="Zahm M."/>
            <person name="Cabau C."/>
            <person name="Klopp C."/>
            <person name="Bouchez O."/>
            <person name="Donnadieu C."/>
            <person name="Kuhl H."/>
            <person name="Gislard M."/>
            <person name="Guendouz S."/>
            <person name="Journot L."/>
            <person name="Haffray P."/>
            <person name="Bestin A."/>
            <person name="Morvezen R."/>
            <person name="Feron R."/>
            <person name="Wen M."/>
            <person name="Jouanno E."/>
            <person name="Herpin A."/>
            <person name="Schartl M."/>
            <person name="Postlethwait J."/>
            <person name="Schaerlinger B."/>
            <person name="Chardard D."/>
            <person name="Lecocq T."/>
            <person name="Poncet C."/>
            <person name="Jaffrelo L."/>
            <person name="Lampietro C."/>
            <person name="Guiguen Y."/>
        </authorList>
    </citation>
    <scope>NUCLEOTIDE SEQUENCE [LARGE SCALE GENOMIC DNA]</scope>
    <source>
        <tissue evidence="2">Blood</tissue>
    </source>
</reference>
<sequence length="267" mass="29050">MDKCVGTQSSTAAATGVQPAPPSIPSQPATTAILLLNISPPLLQTIRMGQCPAPPEPSAHPQPTADPPVKSGQCPAPLDRLDEPTPTASQPAAPLDRPVPMDHRSTLTDQHVKQTGQIFRTAGRKIKCPMCNLYLNKKNLRKHKLRRHFCQSISEKDITAKDHLRSQCIDPYNGLYAVAKSYKATAVPVHVMKKRSGSTHEMACDEDRCEAIADFGRRSGLPDSQCPHLQSVDLCFTRAKRVDLKPSVLEELVSSKLIGKDMGGQVP</sequence>
<evidence type="ECO:0000313" key="3">
    <source>
        <dbReference type="Proteomes" id="UP000465112"/>
    </source>
</evidence>
<comment type="caution">
    <text evidence="2">The sequence shown here is derived from an EMBL/GenBank/DDBJ whole genome shotgun (WGS) entry which is preliminary data.</text>
</comment>
<feature type="compositionally biased region" description="Pro residues" evidence="1">
    <location>
        <begin position="52"/>
        <end position="66"/>
    </location>
</feature>
<keyword evidence="3" id="KW-1185">Reference proteome</keyword>
<organism evidence="2 3">
    <name type="scientific">Perca fluviatilis</name>
    <name type="common">European perch</name>
    <dbReference type="NCBI Taxonomy" id="8168"/>
    <lineage>
        <taxon>Eukaryota</taxon>
        <taxon>Metazoa</taxon>
        <taxon>Chordata</taxon>
        <taxon>Craniata</taxon>
        <taxon>Vertebrata</taxon>
        <taxon>Euteleostomi</taxon>
        <taxon>Actinopterygii</taxon>
        <taxon>Neopterygii</taxon>
        <taxon>Teleostei</taxon>
        <taxon>Neoteleostei</taxon>
        <taxon>Acanthomorphata</taxon>
        <taxon>Eupercaria</taxon>
        <taxon>Perciformes</taxon>
        <taxon>Percoidei</taxon>
        <taxon>Percidae</taxon>
        <taxon>Percinae</taxon>
        <taxon>Perca</taxon>
    </lineage>
</organism>
<feature type="region of interest" description="Disordered" evidence="1">
    <location>
        <begin position="46"/>
        <end position="111"/>
    </location>
</feature>
<feature type="compositionally biased region" description="Basic and acidic residues" evidence="1">
    <location>
        <begin position="99"/>
        <end position="111"/>
    </location>
</feature>
<feature type="region of interest" description="Disordered" evidence="1">
    <location>
        <begin position="1"/>
        <end position="25"/>
    </location>
</feature>
<protein>
    <submittedName>
        <fullName evidence="2">Uncharacterized protein</fullName>
    </submittedName>
</protein>
<evidence type="ECO:0000313" key="2">
    <source>
        <dbReference type="EMBL" id="KAF1394396.1"/>
    </source>
</evidence>
<evidence type="ECO:0000256" key="1">
    <source>
        <dbReference type="SAM" id="MobiDB-lite"/>
    </source>
</evidence>
<name>A0A6A5FFU7_PERFL</name>
<dbReference type="AlphaFoldDB" id="A0A6A5FFU7"/>
<proteinExistence type="predicted"/>
<dbReference type="Proteomes" id="UP000465112">
    <property type="component" value="Chromosome 2"/>
</dbReference>
<gene>
    <name evidence="2" type="ORF">PFLUV_G00026770</name>
</gene>
<feature type="compositionally biased region" description="Polar residues" evidence="1">
    <location>
        <begin position="1"/>
        <end position="13"/>
    </location>
</feature>
<accession>A0A6A5FFU7</accession>
<dbReference type="EMBL" id="VHII01000002">
    <property type="protein sequence ID" value="KAF1394396.1"/>
    <property type="molecule type" value="Genomic_DNA"/>
</dbReference>